<dbReference type="PROSITE" id="PS51257">
    <property type="entry name" value="PROKAR_LIPOPROTEIN"/>
    <property type="match status" value="1"/>
</dbReference>
<dbReference type="Gene3D" id="2.60.40.1090">
    <property type="entry name" value="Fimbrial-type adhesion domain"/>
    <property type="match status" value="1"/>
</dbReference>
<proteinExistence type="inferred from homology"/>
<dbReference type="PATRIC" id="fig|421052.3.peg.3054"/>
<keyword evidence="3 5" id="KW-0732">Signal</keyword>
<dbReference type="Proteomes" id="UP000014568">
    <property type="component" value="Unassembled WGS sequence"/>
</dbReference>
<gene>
    <name evidence="8" type="ORF">F945_03123</name>
</gene>
<protein>
    <submittedName>
        <fullName evidence="8">Uncharacterized protein</fullName>
    </submittedName>
</protein>
<dbReference type="InterPro" id="IPR008966">
    <property type="entry name" value="Adhesion_dom_sf"/>
</dbReference>
<dbReference type="Gene3D" id="2.60.40.3310">
    <property type="match status" value="1"/>
</dbReference>
<accession>S3NTW9</accession>
<dbReference type="OrthoDB" id="6052505at2"/>
<dbReference type="InterPro" id="IPR050263">
    <property type="entry name" value="Bact_Fimbrial_Adh_Pro"/>
</dbReference>
<dbReference type="SUPFAM" id="SSF49401">
    <property type="entry name" value="Bacterial adhesins"/>
    <property type="match status" value="1"/>
</dbReference>
<dbReference type="InterPro" id="IPR000259">
    <property type="entry name" value="Adhesion_dom_fimbrial"/>
</dbReference>
<dbReference type="Pfam" id="PF22003">
    <property type="entry name" value="MrkDrd"/>
    <property type="match status" value="1"/>
</dbReference>
<organism evidence="8 9">
    <name type="scientific">Acinetobacter rudis CIP 110305</name>
    <dbReference type="NCBI Taxonomy" id="421052"/>
    <lineage>
        <taxon>Bacteria</taxon>
        <taxon>Pseudomonadati</taxon>
        <taxon>Pseudomonadota</taxon>
        <taxon>Gammaproteobacteria</taxon>
        <taxon>Moraxellales</taxon>
        <taxon>Moraxellaceae</taxon>
        <taxon>Acinetobacter</taxon>
    </lineage>
</organism>
<dbReference type="InterPro" id="IPR036937">
    <property type="entry name" value="Adhesion_dom_fimbrial_sf"/>
</dbReference>
<evidence type="ECO:0000313" key="8">
    <source>
        <dbReference type="EMBL" id="EPF70106.1"/>
    </source>
</evidence>
<evidence type="ECO:0000256" key="1">
    <source>
        <dbReference type="ARBA" id="ARBA00004561"/>
    </source>
</evidence>
<evidence type="ECO:0000259" key="6">
    <source>
        <dbReference type="Pfam" id="PF00419"/>
    </source>
</evidence>
<dbReference type="GO" id="GO:0043709">
    <property type="term" value="P:cell adhesion involved in single-species biofilm formation"/>
    <property type="evidence" value="ECO:0007669"/>
    <property type="project" value="TreeGrafter"/>
</dbReference>
<dbReference type="STRING" id="632955.GCA_000829675_02474"/>
<evidence type="ECO:0000256" key="5">
    <source>
        <dbReference type="SAM" id="SignalP"/>
    </source>
</evidence>
<dbReference type="RefSeq" id="WP_016657492.1">
    <property type="nucleotide sequence ID" value="NZ_KE340355.1"/>
</dbReference>
<keyword evidence="9" id="KW-1185">Reference proteome</keyword>
<comment type="caution">
    <text evidence="8">The sequence shown here is derived from an EMBL/GenBank/DDBJ whole genome shotgun (WGS) entry which is preliminary data.</text>
</comment>
<feature type="chain" id="PRO_5004523734" evidence="5">
    <location>
        <begin position="25"/>
        <end position="326"/>
    </location>
</feature>
<keyword evidence="4" id="KW-0281">Fimbrium</keyword>
<evidence type="ECO:0000313" key="9">
    <source>
        <dbReference type="Proteomes" id="UP000014568"/>
    </source>
</evidence>
<dbReference type="PANTHER" id="PTHR33420">
    <property type="entry name" value="FIMBRIAL SUBUNIT ELFA-RELATED"/>
    <property type="match status" value="1"/>
</dbReference>
<dbReference type="HOGENOM" id="CLU_058392_2_0_6"/>
<dbReference type="GO" id="GO:0009289">
    <property type="term" value="C:pilus"/>
    <property type="evidence" value="ECO:0007669"/>
    <property type="project" value="UniProtKB-SubCell"/>
</dbReference>
<dbReference type="eggNOG" id="COG3539">
    <property type="taxonomic scope" value="Bacteria"/>
</dbReference>
<feature type="domain" description="Fimbrial-type adhesion" evidence="6">
    <location>
        <begin position="182"/>
        <end position="326"/>
    </location>
</feature>
<comment type="subcellular location">
    <subcellularLocation>
        <location evidence="1">Fimbrium</location>
    </subcellularLocation>
</comment>
<feature type="domain" description="MrkD-like receptor binding" evidence="7">
    <location>
        <begin position="38"/>
        <end position="178"/>
    </location>
</feature>
<name>S3NTW9_9GAMM</name>
<feature type="signal peptide" evidence="5">
    <location>
        <begin position="1"/>
        <end position="24"/>
    </location>
</feature>
<evidence type="ECO:0000259" key="7">
    <source>
        <dbReference type="Pfam" id="PF22003"/>
    </source>
</evidence>
<comment type="similarity">
    <text evidence="2">Belongs to the fimbrial protein family.</text>
</comment>
<dbReference type="AlphaFoldDB" id="S3NTW9"/>
<sequence>MNYKQTLLTVSCIGLCGLSQNLWAACSLAPDAMLEQTLNLDLGNISIDPKLPVGAVLHTRDFSLAKMNQATVRCDSSGGSIRGIIQGGQLSQFANVYRSNIAGVGLRFSFDHGEAITFPYQALVHSAEKALGQQLTVELVKTDMLTGAGPLQTGMSTYFYFDGDSPNRPILKTQIQANSIVLNNPSCGFNEQSILQNIHMQPIKATQLTAVGQTVGRHDFVVGFVCAPGQSAQSIQVSFDYQRDPTAIAANVLKNRQAMGDAQGVGIALYLTDFSNHPVIPKTFINFRGIQTQLPQIKLAASYYKTAEKLTPGQVYATMTMNMVYQ</sequence>
<evidence type="ECO:0000256" key="2">
    <source>
        <dbReference type="ARBA" id="ARBA00006671"/>
    </source>
</evidence>
<evidence type="ECO:0000256" key="4">
    <source>
        <dbReference type="ARBA" id="ARBA00023263"/>
    </source>
</evidence>
<dbReference type="InterPro" id="IPR054160">
    <property type="entry name" value="MrkD_recept-bd"/>
</dbReference>
<reference evidence="8 9" key="1">
    <citation type="submission" date="2013-06" db="EMBL/GenBank/DDBJ databases">
        <title>The Genome Sequence of Acinetobacter rudis CIP 110305.</title>
        <authorList>
            <consortium name="The Broad Institute Genome Sequencing Platform"/>
            <consortium name="The Broad Institute Genome Sequencing Center for Infectious Disease"/>
            <person name="Cerqueira G."/>
            <person name="Feldgarden M."/>
            <person name="Courvalin P."/>
            <person name="Perichon B."/>
            <person name="Grillot-Courvalin C."/>
            <person name="Clermont D."/>
            <person name="Rocha E."/>
            <person name="Yoon E.-J."/>
            <person name="Nemec A."/>
            <person name="Young S.K."/>
            <person name="Zeng Q."/>
            <person name="Gargeya S."/>
            <person name="Fitzgerald M."/>
            <person name="Abouelleil A."/>
            <person name="Alvarado L."/>
            <person name="Berlin A.M."/>
            <person name="Chapman S.B."/>
            <person name="Dewar J."/>
            <person name="Goldberg J."/>
            <person name="Griggs A."/>
            <person name="Gujja S."/>
            <person name="Hansen M."/>
            <person name="Howarth C."/>
            <person name="Imamovic A."/>
            <person name="Larimer J."/>
            <person name="McCowan C."/>
            <person name="Murphy C."/>
            <person name="Pearson M."/>
            <person name="Priest M."/>
            <person name="Roberts A."/>
            <person name="Saif S."/>
            <person name="Shea T."/>
            <person name="Sykes S."/>
            <person name="Wortman J."/>
            <person name="Nusbaum C."/>
            <person name="Birren B."/>
        </authorList>
    </citation>
    <scope>NUCLEOTIDE SEQUENCE [LARGE SCALE GENOMIC DNA]</scope>
    <source>
        <strain evidence="8 9">CIP 110305</strain>
    </source>
</reference>
<dbReference type="PANTHER" id="PTHR33420:SF3">
    <property type="entry name" value="FIMBRIAL SUBUNIT ELFA"/>
    <property type="match status" value="1"/>
</dbReference>
<evidence type="ECO:0000256" key="3">
    <source>
        <dbReference type="ARBA" id="ARBA00022729"/>
    </source>
</evidence>
<dbReference type="Pfam" id="PF00419">
    <property type="entry name" value="Fimbrial"/>
    <property type="match status" value="1"/>
</dbReference>
<dbReference type="EMBL" id="ATGI01000038">
    <property type="protein sequence ID" value="EPF70106.1"/>
    <property type="molecule type" value="Genomic_DNA"/>
</dbReference>